<dbReference type="InterPro" id="IPR006143">
    <property type="entry name" value="RND_pump_MFP"/>
</dbReference>
<dbReference type="GO" id="GO:1990281">
    <property type="term" value="C:efflux pump complex"/>
    <property type="evidence" value="ECO:0007669"/>
    <property type="project" value="TreeGrafter"/>
</dbReference>
<dbReference type="Gene3D" id="2.40.50.100">
    <property type="match status" value="2"/>
</dbReference>
<comment type="caution">
    <text evidence="4">The sequence shown here is derived from an EMBL/GenBank/DDBJ whole genome shotgun (WGS) entry which is preliminary data.</text>
</comment>
<dbReference type="PANTHER" id="PTHR30469:SF15">
    <property type="entry name" value="HLYD FAMILY OF SECRETION PROTEINS"/>
    <property type="match status" value="1"/>
</dbReference>
<feature type="domain" description="YknX-like C-terminal permuted SH3-like" evidence="3">
    <location>
        <begin position="281"/>
        <end position="346"/>
    </location>
</feature>
<reference evidence="4 5" key="1">
    <citation type="submission" date="2017-09" db="EMBL/GenBank/DDBJ databases">
        <authorList>
            <person name="Varghese N."/>
            <person name="Submissions S."/>
        </authorList>
    </citation>
    <scope>NUCLEOTIDE SEQUENCE [LARGE SCALE GENOMIC DNA]</scope>
    <source>
        <strain evidence="4 5">OK806</strain>
    </source>
</reference>
<evidence type="ECO:0000313" key="4">
    <source>
        <dbReference type="EMBL" id="SOE62352.1"/>
    </source>
</evidence>
<name>A0A7Z7N2L1_9BURK</name>
<evidence type="ECO:0000256" key="2">
    <source>
        <dbReference type="SAM" id="SignalP"/>
    </source>
</evidence>
<dbReference type="NCBIfam" id="TIGR01730">
    <property type="entry name" value="RND_mfp"/>
    <property type="match status" value="1"/>
</dbReference>
<dbReference type="GO" id="GO:0015562">
    <property type="term" value="F:efflux transmembrane transporter activity"/>
    <property type="evidence" value="ECO:0007669"/>
    <property type="project" value="TreeGrafter"/>
</dbReference>
<dbReference type="AlphaFoldDB" id="A0A7Z7N2L1"/>
<dbReference type="InterPro" id="IPR058637">
    <property type="entry name" value="YknX-like_C"/>
</dbReference>
<organism evidence="4 5">
    <name type="scientific">Caballeronia arationis</name>
    <dbReference type="NCBI Taxonomy" id="1777142"/>
    <lineage>
        <taxon>Bacteria</taxon>
        <taxon>Pseudomonadati</taxon>
        <taxon>Pseudomonadota</taxon>
        <taxon>Betaproteobacteria</taxon>
        <taxon>Burkholderiales</taxon>
        <taxon>Burkholderiaceae</taxon>
        <taxon>Caballeronia</taxon>
    </lineage>
</organism>
<dbReference type="Proteomes" id="UP000219522">
    <property type="component" value="Unassembled WGS sequence"/>
</dbReference>
<dbReference type="Gene3D" id="2.40.420.20">
    <property type="match status" value="1"/>
</dbReference>
<protein>
    <submittedName>
        <fullName evidence="4">RND family efflux transporter, MFP subunit</fullName>
    </submittedName>
</protein>
<evidence type="ECO:0000313" key="5">
    <source>
        <dbReference type="Proteomes" id="UP000219522"/>
    </source>
</evidence>
<dbReference type="RefSeq" id="WP_235025845.1">
    <property type="nucleotide sequence ID" value="NZ_FCOG02000033.1"/>
</dbReference>
<dbReference type="SUPFAM" id="SSF111369">
    <property type="entry name" value="HlyD-like secretion proteins"/>
    <property type="match status" value="1"/>
</dbReference>
<feature type="signal peptide" evidence="2">
    <location>
        <begin position="1"/>
        <end position="22"/>
    </location>
</feature>
<dbReference type="EMBL" id="OCSU01000001">
    <property type="protein sequence ID" value="SOE62352.1"/>
    <property type="molecule type" value="Genomic_DNA"/>
</dbReference>
<comment type="similarity">
    <text evidence="1">Belongs to the membrane fusion protein (MFP) (TC 8.A.1) family.</text>
</comment>
<gene>
    <name evidence="4" type="ORF">SAMN05446927_2301</name>
</gene>
<evidence type="ECO:0000259" key="3">
    <source>
        <dbReference type="Pfam" id="PF25989"/>
    </source>
</evidence>
<dbReference type="PANTHER" id="PTHR30469">
    <property type="entry name" value="MULTIDRUG RESISTANCE PROTEIN MDTA"/>
    <property type="match status" value="1"/>
</dbReference>
<proteinExistence type="inferred from homology"/>
<feature type="chain" id="PRO_5031168861" evidence="2">
    <location>
        <begin position="23"/>
        <end position="353"/>
    </location>
</feature>
<sequence>MRNNRLSLVISLMVLAMPSARADDATVAVTTAAVHRDAIAQPVRAYGVVAASAANLTTINLPYVARIVQMRVQAGQTVMRGAPLFIVEADPAAALAATQAKSAATLADGELARTQSLYDKGLATASQRAAAKKAALDAHQAFAAQEKTGVTNGSKTIAAPADGVVLQVQANTGDQVQAGAPILQLVASGTGSDKRGNVTLGIEPADAAAIQPGDTVTLHGLSTALANEAVQGRVVLVGASIDPQTQLVDVGANVPLGSTAFIPGTRVAADIATSSSTHWIVPRAAVLKDDKSTYVFQVTPAKKARRVNVTTKTEDGARYGVEGPLDASQPLVVTGNYELKDGMTVQPAGGAAK</sequence>
<keyword evidence="5" id="KW-1185">Reference proteome</keyword>
<evidence type="ECO:0000256" key="1">
    <source>
        <dbReference type="ARBA" id="ARBA00009477"/>
    </source>
</evidence>
<keyword evidence="2" id="KW-0732">Signal</keyword>
<accession>A0A7Z7N2L1</accession>
<dbReference type="Pfam" id="PF25989">
    <property type="entry name" value="YknX_C"/>
    <property type="match status" value="1"/>
</dbReference>